<dbReference type="SUPFAM" id="SSF159071">
    <property type="entry name" value="TrmB C-terminal domain-like"/>
    <property type="match status" value="1"/>
</dbReference>
<evidence type="ECO:0000313" key="4">
    <source>
        <dbReference type="EMBL" id="ADB62923.1"/>
    </source>
</evidence>
<dbReference type="SUPFAM" id="SSF53613">
    <property type="entry name" value="Ribokinase-like"/>
    <property type="match status" value="1"/>
</dbReference>
<dbReference type="Gene3D" id="3.40.1190.20">
    <property type="match status" value="1"/>
</dbReference>
<dbReference type="InterPro" id="IPR057621">
    <property type="entry name" value="Khk_prokaryotic"/>
</dbReference>
<dbReference type="AlphaFoldDB" id="D2S0M6"/>
<feature type="domain" description="Transcription regulator TrmB C-terminal" evidence="3">
    <location>
        <begin position="118"/>
        <end position="360"/>
    </location>
</feature>
<comment type="similarity">
    <text evidence="1">Belongs to the transcriptional regulator TrmB family.</text>
</comment>
<feature type="domain" description="Transcription regulator TrmB N-terminal" evidence="2">
    <location>
        <begin position="16"/>
        <end position="83"/>
    </location>
</feature>
<dbReference type="InterPro" id="IPR021586">
    <property type="entry name" value="Tscrpt_reg_TrmB_C"/>
</dbReference>
<accession>D2S0M6</accession>
<organism evidence="4 5">
    <name type="scientific">Haloterrigena turkmenica (strain ATCC 51198 / DSM 5511 / JCM 9101 / NCIMB 13204 / VKM B-1734 / 4k)</name>
    <name type="common">Halococcus turkmenicus</name>
    <dbReference type="NCBI Taxonomy" id="543526"/>
    <lineage>
        <taxon>Archaea</taxon>
        <taxon>Methanobacteriati</taxon>
        <taxon>Methanobacteriota</taxon>
        <taxon>Stenosarchaea group</taxon>
        <taxon>Halobacteria</taxon>
        <taxon>Halobacteriales</taxon>
        <taxon>Natrialbaceae</taxon>
        <taxon>Haloterrigena</taxon>
    </lineage>
</organism>
<dbReference type="InterPro" id="IPR036388">
    <property type="entry name" value="WH-like_DNA-bd_sf"/>
</dbReference>
<dbReference type="Gene3D" id="1.10.10.10">
    <property type="entry name" value="Winged helix-like DNA-binding domain superfamily/Winged helix DNA-binding domain"/>
    <property type="match status" value="1"/>
</dbReference>
<name>D2S0M6_HALTV</name>
<dbReference type="SUPFAM" id="SSF46785">
    <property type="entry name" value="Winged helix' DNA-binding domain"/>
    <property type="match status" value="1"/>
</dbReference>
<dbReference type="Proteomes" id="UP000001903">
    <property type="component" value="Plasmid pHTUR01"/>
</dbReference>
<evidence type="ECO:0000313" key="5">
    <source>
        <dbReference type="Proteomes" id="UP000001903"/>
    </source>
</evidence>
<dbReference type="EMBL" id="CP001861">
    <property type="protein sequence ID" value="ADB62923.1"/>
    <property type="molecule type" value="Genomic_DNA"/>
</dbReference>
<dbReference type="InterPro" id="IPR036390">
    <property type="entry name" value="WH_DNA-bd_sf"/>
</dbReference>
<dbReference type="GeneID" id="8744717"/>
<gene>
    <name evidence="4" type="ordered locus">Htur_4089</name>
</gene>
<evidence type="ECO:0000256" key="1">
    <source>
        <dbReference type="ARBA" id="ARBA00007287"/>
    </source>
</evidence>
<keyword evidence="4" id="KW-0614">Plasmid</keyword>
<evidence type="ECO:0000259" key="2">
    <source>
        <dbReference type="Pfam" id="PF01978"/>
    </source>
</evidence>
<dbReference type="Pfam" id="PF25270">
    <property type="entry name" value="Khk"/>
    <property type="match status" value="1"/>
</dbReference>
<reference evidence="4 5" key="1">
    <citation type="journal article" date="2010" name="Stand. Genomic Sci.">
        <title>Complete genome sequence of Haloterrigena turkmenica type strain (4k).</title>
        <authorList>
            <person name="Saunders E."/>
            <person name="Tindall B.J."/>
            <person name="Fahnrich R."/>
            <person name="Lapidus A."/>
            <person name="Copeland A."/>
            <person name="Del Rio T.G."/>
            <person name="Lucas S."/>
            <person name="Chen F."/>
            <person name="Tice H."/>
            <person name="Cheng J.F."/>
            <person name="Han C."/>
            <person name="Detter J.C."/>
            <person name="Bruce D."/>
            <person name="Goodwin L."/>
            <person name="Chain P."/>
            <person name="Pitluck S."/>
            <person name="Pati A."/>
            <person name="Ivanova N."/>
            <person name="Mavromatis K."/>
            <person name="Chen A."/>
            <person name="Palaniappan K."/>
            <person name="Land M."/>
            <person name="Hauser L."/>
            <person name="Chang Y.J."/>
            <person name="Jeffries C.D."/>
            <person name="Brettin T."/>
            <person name="Rohde M."/>
            <person name="Goker M."/>
            <person name="Bristow J."/>
            <person name="Eisen J.A."/>
            <person name="Markowitz V."/>
            <person name="Hugenholtz P."/>
            <person name="Klenk H.P."/>
            <person name="Kyrpides N.C."/>
        </authorList>
    </citation>
    <scope>NUCLEOTIDE SEQUENCE [LARGE SCALE GENOMIC DNA]</scope>
    <source>
        <strain evidence="5">ATCC 51198 / DSM 5511 / JCM 9101 / NCIMB 13204 / VKM B-1734 / 4k</strain>
    </source>
</reference>
<dbReference type="Pfam" id="PF11495">
    <property type="entry name" value="Regulator_TrmB"/>
    <property type="match status" value="1"/>
</dbReference>
<dbReference type="InterPro" id="IPR051797">
    <property type="entry name" value="TrmB-like"/>
</dbReference>
<protein>
    <submittedName>
        <fullName evidence="4">Transcriptional regulator, TrmB</fullName>
    </submittedName>
</protein>
<dbReference type="OrthoDB" id="30795at2157"/>
<dbReference type="InterPro" id="IPR002831">
    <property type="entry name" value="Tscrpt_reg_TrmB_N"/>
</dbReference>
<dbReference type="InterPro" id="IPR029056">
    <property type="entry name" value="Ribokinase-like"/>
</dbReference>
<evidence type="ECO:0000259" key="3">
    <source>
        <dbReference type="Pfam" id="PF11495"/>
    </source>
</evidence>
<dbReference type="PANTHER" id="PTHR34293:SF1">
    <property type="entry name" value="HTH-TYPE TRANSCRIPTIONAL REGULATOR TRMBL2"/>
    <property type="match status" value="1"/>
</dbReference>
<dbReference type="RefSeq" id="WP_012945167.1">
    <property type="nucleotide sequence ID" value="NC_013744.1"/>
</dbReference>
<dbReference type="Pfam" id="PF01978">
    <property type="entry name" value="TrmB"/>
    <property type="match status" value="1"/>
</dbReference>
<dbReference type="PANTHER" id="PTHR34293">
    <property type="entry name" value="HTH-TYPE TRANSCRIPTIONAL REGULATOR TRMBL2"/>
    <property type="match status" value="1"/>
</dbReference>
<sequence length="742" mass="83405">MSGYENLDESEIRNSLQRHVDMSEYESQVYLALVQNGKQSMRDLSEASDVPKQRVYDIVEELREQGFVELDDSYPKKAYAVDPTKTLGPIQTHVEQVQNALEEFHKSVSDVDSGVAQFRNRSTIEKYISELLDSAERTIFLMTSVDRLRIFEDALRDNSDVQVRVVLTGLDEGHVVDDRIELNSPIREFADYVRGTVRSEPLVLSVDRTAGFFWPSTTDARRQPQEGFYVTDEELAFMFDRFLSDTVWPLGYPVNPDQRRSITLPQRYYRIHDCLSDLEVLTDSVPLRTLTVRFEGYDNVSGQQVSREGRLAGYYAPEFDDQAYLEVDIVEGDDEQSPTVTVGGWHSRREDYMATSIDLEKHEDWSAEELDDETLAHIETCRTELPEEIAGEVIVGFDGYIDYIRSLVGERKSPRMYDEISEFDTLREMITRASAQDKTLQFEWVESRRLPGGHTAHVGQVLDTAGYDTELVGFFGQPIRDEFSDAFDENALLSLGQPTVTEYLQFGDGKVLFTDSGGHQALNWETLREYVPLEDIVDRLDETDLVSIGGWALIPEISTIWEGIYEQVYPLLSSPPDDIIVCTSDVHRLTETTLRSDLESLSILDDAIPVTVVTTSEQAAHLSDALLSGDRGKRALHATAESLCREIGVSRVAVTAAKESVLAGPHGSQRIRSALISDPAEEGTFEDHFSAGIALGRVEALSDTSTLALGSAVASYFKQYQETPSLSDIRTFLDTYENQGPA</sequence>
<geneLocation type="plasmid" evidence="4 5">
    <name>pHTUR01</name>
</geneLocation>
<dbReference type="HOGENOM" id="CLU_374143_0_0_2"/>
<dbReference type="KEGG" id="htu:Htur_4089"/>
<keyword evidence="5" id="KW-1185">Reference proteome</keyword>
<proteinExistence type="inferred from homology"/>